<feature type="non-terminal residue" evidence="2">
    <location>
        <position position="75"/>
    </location>
</feature>
<name>A0A7Y0S517_VIBPH</name>
<organism evidence="2 3">
    <name type="scientific">Vibrio parahaemolyticus</name>
    <dbReference type="NCBI Taxonomy" id="670"/>
    <lineage>
        <taxon>Bacteria</taxon>
        <taxon>Pseudomonadati</taxon>
        <taxon>Pseudomonadota</taxon>
        <taxon>Gammaproteobacteria</taxon>
        <taxon>Vibrionales</taxon>
        <taxon>Vibrionaceae</taxon>
        <taxon>Vibrio</taxon>
    </lineage>
</organism>
<dbReference type="AlphaFoldDB" id="A0A7Y0S517"/>
<evidence type="ECO:0000313" key="3">
    <source>
        <dbReference type="Proteomes" id="UP000555836"/>
    </source>
</evidence>
<reference evidence="2 3" key="1">
    <citation type="submission" date="2020-04" db="EMBL/GenBank/DDBJ databases">
        <title>Whole-genome sequencing of Vibrio spp. from China reveals different genetic environments of blaCTX-M-14 among diverse lineages.</title>
        <authorList>
            <person name="Zheng Z."/>
            <person name="Ye L."/>
            <person name="Chen S."/>
        </authorList>
    </citation>
    <scope>NUCLEOTIDE SEQUENCE [LARGE SCALE GENOMIC DNA]</scope>
    <source>
        <strain evidence="2 3">Vb0574</strain>
    </source>
</reference>
<evidence type="ECO:0000256" key="1">
    <source>
        <dbReference type="SAM" id="MobiDB-lite"/>
    </source>
</evidence>
<accession>A0A7Y0S517</accession>
<protein>
    <submittedName>
        <fullName evidence="2">Uncharacterized protein</fullName>
    </submittedName>
</protein>
<dbReference type="EMBL" id="JABCLD010001207">
    <property type="protein sequence ID" value="NMU26504.1"/>
    <property type="molecule type" value="Genomic_DNA"/>
</dbReference>
<dbReference type="Proteomes" id="UP000555836">
    <property type="component" value="Unassembled WGS sequence"/>
</dbReference>
<comment type="caution">
    <text evidence="2">The sequence shown here is derived from an EMBL/GenBank/DDBJ whole genome shotgun (WGS) entry which is preliminary data.</text>
</comment>
<sequence>MEYRLLLEHIRNVSYEKGYLLTFADEQKSLDGQRKTNSSNNGFSGKVNKLPDLYKDGYVSLMGLEQKSNEQKIKE</sequence>
<evidence type="ECO:0000313" key="2">
    <source>
        <dbReference type="EMBL" id="NMU26504.1"/>
    </source>
</evidence>
<proteinExistence type="predicted"/>
<feature type="region of interest" description="Disordered" evidence="1">
    <location>
        <begin position="30"/>
        <end position="50"/>
    </location>
</feature>
<gene>
    <name evidence="2" type="ORF">HKB21_12815</name>
</gene>